<proteinExistence type="predicted"/>
<reference evidence="1 2" key="1">
    <citation type="submission" date="2014-04" db="EMBL/GenBank/DDBJ databases">
        <title>Evolutionary Origins and Diversification of the Mycorrhizal Mutualists.</title>
        <authorList>
            <consortium name="DOE Joint Genome Institute"/>
            <consortium name="Mycorrhizal Genomics Consortium"/>
            <person name="Kohler A."/>
            <person name="Kuo A."/>
            <person name="Nagy L.G."/>
            <person name="Floudas D."/>
            <person name="Copeland A."/>
            <person name="Barry K.W."/>
            <person name="Cichocki N."/>
            <person name="Veneault-Fourrey C."/>
            <person name="LaButti K."/>
            <person name="Lindquist E.A."/>
            <person name="Lipzen A."/>
            <person name="Lundell T."/>
            <person name="Morin E."/>
            <person name="Murat C."/>
            <person name="Riley R."/>
            <person name="Ohm R."/>
            <person name="Sun H."/>
            <person name="Tunlid A."/>
            <person name="Henrissat B."/>
            <person name="Grigoriev I.V."/>
            <person name="Hibbett D.S."/>
            <person name="Martin F."/>
        </authorList>
    </citation>
    <scope>NUCLEOTIDE SEQUENCE [LARGE SCALE GENOMIC DNA]</scope>
    <source>
        <strain evidence="1 2">Koide BX008</strain>
    </source>
</reference>
<dbReference type="AlphaFoldDB" id="A0A0C2W1T6"/>
<dbReference type="Proteomes" id="UP000054549">
    <property type="component" value="Unassembled WGS sequence"/>
</dbReference>
<accession>A0A0C2W1T6</accession>
<gene>
    <name evidence="1" type="ORF">M378DRAFT_173873</name>
</gene>
<dbReference type="EMBL" id="KN818573">
    <property type="protein sequence ID" value="KIL55062.1"/>
    <property type="molecule type" value="Genomic_DNA"/>
</dbReference>
<evidence type="ECO:0000313" key="1">
    <source>
        <dbReference type="EMBL" id="KIL55062.1"/>
    </source>
</evidence>
<evidence type="ECO:0000313" key="2">
    <source>
        <dbReference type="Proteomes" id="UP000054549"/>
    </source>
</evidence>
<dbReference type="InParanoid" id="A0A0C2W1T6"/>
<protein>
    <submittedName>
        <fullName evidence="1">Uncharacterized protein</fullName>
    </submittedName>
</protein>
<name>A0A0C2W1T6_AMAMK</name>
<dbReference type="HOGENOM" id="CLU_2855730_0_0_1"/>
<sequence>RRLPVIFPWMSHRLGSRSGTVNDLSTTKERKNVGKIYGSVGPPSVPALWSVGRESSYVKQLIEDI</sequence>
<organism evidence="1 2">
    <name type="scientific">Amanita muscaria (strain Koide BX008)</name>
    <dbReference type="NCBI Taxonomy" id="946122"/>
    <lineage>
        <taxon>Eukaryota</taxon>
        <taxon>Fungi</taxon>
        <taxon>Dikarya</taxon>
        <taxon>Basidiomycota</taxon>
        <taxon>Agaricomycotina</taxon>
        <taxon>Agaricomycetes</taxon>
        <taxon>Agaricomycetidae</taxon>
        <taxon>Agaricales</taxon>
        <taxon>Pluteineae</taxon>
        <taxon>Amanitaceae</taxon>
        <taxon>Amanita</taxon>
    </lineage>
</organism>
<feature type="non-terminal residue" evidence="1">
    <location>
        <position position="1"/>
    </location>
</feature>
<keyword evidence="2" id="KW-1185">Reference proteome</keyword>